<protein>
    <recommendedName>
        <fullName evidence="4">HIT domain-containing protein</fullName>
    </recommendedName>
</protein>
<gene>
    <name evidence="2" type="ORF">BDZ90DRAFT_230288</name>
</gene>
<sequence>MAHWATALTDYARSIDPSRLPPDVLVAYDDRTLTICDMYPKAQYHYLVLPRIPFSLTTEEQDEVERTRKEEGERKELWGKVVRRPDEGPSAAPPEATKAKQPQQQRLNLAGGTIRIAPAADKRESQVRSS</sequence>
<evidence type="ECO:0000256" key="1">
    <source>
        <dbReference type="SAM" id="MobiDB-lite"/>
    </source>
</evidence>
<evidence type="ECO:0000313" key="2">
    <source>
        <dbReference type="EMBL" id="PWN29412.1"/>
    </source>
</evidence>
<proteinExistence type="predicted"/>
<reference evidence="2 3" key="1">
    <citation type="journal article" date="2018" name="Mol. Biol. Evol.">
        <title>Broad Genomic Sampling Reveals a Smut Pathogenic Ancestry of the Fungal Clade Ustilaginomycotina.</title>
        <authorList>
            <person name="Kijpornyongpan T."/>
            <person name="Mondo S.J."/>
            <person name="Barry K."/>
            <person name="Sandor L."/>
            <person name="Lee J."/>
            <person name="Lipzen A."/>
            <person name="Pangilinan J."/>
            <person name="LaButti K."/>
            <person name="Hainaut M."/>
            <person name="Henrissat B."/>
            <person name="Grigoriev I.V."/>
            <person name="Spatafora J.W."/>
            <person name="Aime M.C."/>
        </authorList>
    </citation>
    <scope>NUCLEOTIDE SEQUENCE [LARGE SCALE GENOMIC DNA]</scope>
    <source>
        <strain evidence="2 3">MCA 5214</strain>
    </source>
</reference>
<dbReference type="Gene3D" id="3.30.428.10">
    <property type="entry name" value="HIT-like"/>
    <property type="match status" value="1"/>
</dbReference>
<dbReference type="STRING" id="1569628.A0A316UW05"/>
<dbReference type="GeneID" id="37027239"/>
<dbReference type="Proteomes" id="UP000245884">
    <property type="component" value="Unassembled WGS sequence"/>
</dbReference>
<accession>A0A316UW05</accession>
<feature type="region of interest" description="Disordered" evidence="1">
    <location>
        <begin position="59"/>
        <end position="107"/>
    </location>
</feature>
<dbReference type="SUPFAM" id="SSF54197">
    <property type="entry name" value="HIT-like"/>
    <property type="match status" value="1"/>
</dbReference>
<evidence type="ECO:0008006" key="4">
    <source>
        <dbReference type="Google" id="ProtNLM"/>
    </source>
</evidence>
<name>A0A316UW05_9BASI</name>
<dbReference type="EMBL" id="KZ819663">
    <property type="protein sequence ID" value="PWN29412.1"/>
    <property type="molecule type" value="Genomic_DNA"/>
</dbReference>
<organism evidence="2 3">
    <name type="scientific">Jaminaea rosea</name>
    <dbReference type="NCBI Taxonomy" id="1569628"/>
    <lineage>
        <taxon>Eukaryota</taxon>
        <taxon>Fungi</taxon>
        <taxon>Dikarya</taxon>
        <taxon>Basidiomycota</taxon>
        <taxon>Ustilaginomycotina</taxon>
        <taxon>Exobasidiomycetes</taxon>
        <taxon>Microstromatales</taxon>
        <taxon>Microstromatales incertae sedis</taxon>
        <taxon>Jaminaea</taxon>
    </lineage>
</organism>
<dbReference type="RefSeq" id="XP_025364024.1">
    <property type="nucleotide sequence ID" value="XM_025505416.1"/>
</dbReference>
<dbReference type="AlphaFoldDB" id="A0A316UW05"/>
<evidence type="ECO:0000313" key="3">
    <source>
        <dbReference type="Proteomes" id="UP000245884"/>
    </source>
</evidence>
<dbReference type="InterPro" id="IPR036265">
    <property type="entry name" value="HIT-like_sf"/>
</dbReference>
<dbReference type="OrthoDB" id="3512845at2759"/>
<keyword evidence="3" id="KW-1185">Reference proteome</keyword>
<feature type="compositionally biased region" description="Basic and acidic residues" evidence="1">
    <location>
        <begin position="64"/>
        <end position="87"/>
    </location>
</feature>